<proteinExistence type="predicted"/>
<name>A0A392LZW9_9FABA</name>
<reference evidence="2 3" key="1">
    <citation type="journal article" date="2018" name="Front. Plant Sci.">
        <title>Red Clover (Trifolium pratense) and Zigzag Clover (T. medium) - A Picture of Genomic Similarities and Differences.</title>
        <authorList>
            <person name="Dluhosova J."/>
            <person name="Istvanek J."/>
            <person name="Nedelnik J."/>
            <person name="Repkova J."/>
        </authorList>
    </citation>
    <scope>NUCLEOTIDE SEQUENCE [LARGE SCALE GENOMIC DNA]</scope>
    <source>
        <strain evidence="3">cv. 10/8</strain>
        <tissue evidence="2">Leaf</tissue>
    </source>
</reference>
<accession>A0A392LZW9</accession>
<evidence type="ECO:0000313" key="2">
    <source>
        <dbReference type="EMBL" id="MCH80570.1"/>
    </source>
</evidence>
<feature type="compositionally biased region" description="Polar residues" evidence="1">
    <location>
        <begin position="1"/>
        <end position="12"/>
    </location>
</feature>
<gene>
    <name evidence="2" type="ORF">A2U01_0001340</name>
</gene>
<evidence type="ECO:0000313" key="3">
    <source>
        <dbReference type="Proteomes" id="UP000265520"/>
    </source>
</evidence>
<sequence length="111" mass="12218">GNANGPDFSQGTRGFAERSEAQEKSAEKPVLSHNNDHTECLLNSLSSHLNLFPGWDPLLSIYYSYICPPNTYPSKKKEPLCLKLKAKECSLNAGCKLPAILLIQQELLSQG</sequence>
<feature type="compositionally biased region" description="Basic and acidic residues" evidence="1">
    <location>
        <begin position="15"/>
        <end position="27"/>
    </location>
</feature>
<organism evidence="2 3">
    <name type="scientific">Trifolium medium</name>
    <dbReference type="NCBI Taxonomy" id="97028"/>
    <lineage>
        <taxon>Eukaryota</taxon>
        <taxon>Viridiplantae</taxon>
        <taxon>Streptophyta</taxon>
        <taxon>Embryophyta</taxon>
        <taxon>Tracheophyta</taxon>
        <taxon>Spermatophyta</taxon>
        <taxon>Magnoliopsida</taxon>
        <taxon>eudicotyledons</taxon>
        <taxon>Gunneridae</taxon>
        <taxon>Pentapetalae</taxon>
        <taxon>rosids</taxon>
        <taxon>fabids</taxon>
        <taxon>Fabales</taxon>
        <taxon>Fabaceae</taxon>
        <taxon>Papilionoideae</taxon>
        <taxon>50 kb inversion clade</taxon>
        <taxon>NPAAA clade</taxon>
        <taxon>Hologalegina</taxon>
        <taxon>IRL clade</taxon>
        <taxon>Trifolieae</taxon>
        <taxon>Trifolium</taxon>
    </lineage>
</organism>
<comment type="caution">
    <text evidence="2">The sequence shown here is derived from an EMBL/GenBank/DDBJ whole genome shotgun (WGS) entry which is preliminary data.</text>
</comment>
<keyword evidence="3" id="KW-1185">Reference proteome</keyword>
<evidence type="ECO:0000256" key="1">
    <source>
        <dbReference type="SAM" id="MobiDB-lite"/>
    </source>
</evidence>
<feature type="non-terminal residue" evidence="2">
    <location>
        <position position="1"/>
    </location>
</feature>
<dbReference type="EMBL" id="LXQA010001203">
    <property type="protein sequence ID" value="MCH80570.1"/>
    <property type="molecule type" value="Genomic_DNA"/>
</dbReference>
<feature type="region of interest" description="Disordered" evidence="1">
    <location>
        <begin position="1"/>
        <end position="32"/>
    </location>
</feature>
<dbReference type="Proteomes" id="UP000265520">
    <property type="component" value="Unassembled WGS sequence"/>
</dbReference>
<protein>
    <submittedName>
        <fullName evidence="2">Uncharacterized protein</fullName>
    </submittedName>
</protein>
<dbReference type="AlphaFoldDB" id="A0A392LZW9"/>